<feature type="transmembrane region" description="Helical" evidence="1">
    <location>
        <begin position="50"/>
        <end position="74"/>
    </location>
</feature>
<organism evidence="3 4">
    <name type="scientific">Bacillus cereus VD133</name>
    <dbReference type="NCBI Taxonomy" id="1053233"/>
    <lineage>
        <taxon>Bacteria</taxon>
        <taxon>Bacillati</taxon>
        <taxon>Bacillota</taxon>
        <taxon>Bacilli</taxon>
        <taxon>Bacillales</taxon>
        <taxon>Bacillaceae</taxon>
        <taxon>Bacillus</taxon>
        <taxon>Bacillus cereus group</taxon>
    </lineage>
</organism>
<feature type="transmembrane region" description="Helical" evidence="1">
    <location>
        <begin position="86"/>
        <end position="106"/>
    </location>
</feature>
<evidence type="ECO:0000313" key="4">
    <source>
        <dbReference type="Proteomes" id="UP000014018"/>
    </source>
</evidence>
<gene>
    <name evidence="3" type="ORF">IIU_05887</name>
</gene>
<protein>
    <recommendedName>
        <fullName evidence="2">Heparan-alpha-glucosaminide N-acetyltransferase catalytic domain-containing protein</fullName>
    </recommendedName>
</protein>
<name>A0A9W5PLC8_BACCE</name>
<evidence type="ECO:0000256" key="1">
    <source>
        <dbReference type="SAM" id="Phobius"/>
    </source>
</evidence>
<dbReference type="InterPro" id="IPR052529">
    <property type="entry name" value="Bact_Transport_Assoc"/>
</dbReference>
<dbReference type="PANTHER" id="PTHR30590">
    <property type="entry name" value="INNER MEMBRANE PROTEIN"/>
    <property type="match status" value="1"/>
</dbReference>
<keyword evidence="1" id="KW-0472">Membrane</keyword>
<evidence type="ECO:0000313" key="3">
    <source>
        <dbReference type="EMBL" id="EOO27506.1"/>
    </source>
</evidence>
<dbReference type="AlphaFoldDB" id="A0A9W5PLC8"/>
<dbReference type="EMBL" id="AHFB01000109">
    <property type="protein sequence ID" value="EOO27506.1"/>
    <property type="molecule type" value="Genomic_DNA"/>
</dbReference>
<comment type="caution">
    <text evidence="3">The sequence shown here is derived from an EMBL/GenBank/DDBJ whole genome shotgun (WGS) entry which is preliminary data.</text>
</comment>
<evidence type="ECO:0000259" key="2">
    <source>
        <dbReference type="Pfam" id="PF07786"/>
    </source>
</evidence>
<dbReference type="Proteomes" id="UP000014018">
    <property type="component" value="Unassembled WGS sequence"/>
</dbReference>
<keyword evidence="1" id="KW-1133">Transmembrane helix</keyword>
<feature type="domain" description="Heparan-alpha-glucosaminide N-acetyltransferase catalytic" evidence="2">
    <location>
        <begin position="9"/>
        <end position="100"/>
    </location>
</feature>
<reference evidence="3 4" key="1">
    <citation type="submission" date="2012-12" db="EMBL/GenBank/DDBJ databases">
        <title>The Genome Sequence of Bacillus cereus VD133.</title>
        <authorList>
            <consortium name="The Broad Institute Genome Sequencing Platform"/>
            <consortium name="The Broad Institute Genome Sequencing Center for Infectious Disease"/>
            <person name="Feldgarden M."/>
            <person name="Van der Auwera G.A."/>
            <person name="Mahillon J."/>
            <person name="Duprez V."/>
            <person name="Timmery S."/>
            <person name="Mattelet C."/>
            <person name="Dierick K."/>
            <person name="Sun M."/>
            <person name="Yu Z."/>
            <person name="Zhu L."/>
            <person name="Hu X."/>
            <person name="Shank E.B."/>
            <person name="Swiecicka I."/>
            <person name="Hansen B.M."/>
            <person name="Andrup L."/>
            <person name="Walker B."/>
            <person name="Young S.K."/>
            <person name="Zeng Q."/>
            <person name="Gargeya S."/>
            <person name="Fitzgerald M."/>
            <person name="Haas B."/>
            <person name="Abouelleil A."/>
            <person name="Alvarado L."/>
            <person name="Arachchi H.M."/>
            <person name="Berlin A.M."/>
            <person name="Chapman S.B."/>
            <person name="Dewar J."/>
            <person name="Goldberg J."/>
            <person name="Griggs A."/>
            <person name="Gujja S."/>
            <person name="Hansen M."/>
            <person name="Howarth C."/>
            <person name="Imamovic A."/>
            <person name="Larimer J."/>
            <person name="McCowan C."/>
            <person name="Murphy C."/>
            <person name="Neiman D."/>
            <person name="Pearson M."/>
            <person name="Priest M."/>
            <person name="Roberts A."/>
            <person name="Saif S."/>
            <person name="Shea T."/>
            <person name="Sisk P."/>
            <person name="Sykes S."/>
            <person name="Wortman J."/>
            <person name="Nusbaum C."/>
            <person name="Birren B."/>
        </authorList>
    </citation>
    <scope>NUCLEOTIDE SEQUENCE [LARGE SCALE GENOMIC DNA]</scope>
    <source>
        <strain evidence="3 4">VD133</strain>
    </source>
</reference>
<dbReference type="Pfam" id="PF07786">
    <property type="entry name" value="HGSNAT_cat"/>
    <property type="match status" value="1"/>
</dbReference>
<keyword evidence="1" id="KW-0812">Transmembrane</keyword>
<sequence length="130" mass="15400">MNIEMNDNRIDVIDYLRGFALMGILLINIFDLLNIKLPSPHSIDTSYQRLLLIFVESRMYTIFTFLFGMSFYIFITRAKEKSNNGYLLFIRRLIILSIIGNIHITFFPGEVLALYARWGFFLLPFYKVKR</sequence>
<dbReference type="InterPro" id="IPR012429">
    <property type="entry name" value="HGSNAT_cat"/>
</dbReference>
<dbReference type="PANTHER" id="PTHR30590:SF3">
    <property type="entry name" value="HYPOTHETICAL MEMBRANE SPANNING PROTEIN"/>
    <property type="match status" value="1"/>
</dbReference>
<feature type="transmembrane region" description="Helical" evidence="1">
    <location>
        <begin position="12"/>
        <end position="30"/>
    </location>
</feature>
<proteinExistence type="predicted"/>
<accession>A0A9W5PLC8</accession>